<dbReference type="PANTHER" id="PTHR28491:SF1">
    <property type="entry name" value="UPF0688 PROTEIN C1ORF174"/>
    <property type="match status" value="1"/>
</dbReference>
<dbReference type="PANTHER" id="PTHR28491">
    <property type="entry name" value="UPF0688 PROTEIN C1ORF174"/>
    <property type="match status" value="1"/>
</dbReference>
<evidence type="ECO:0000256" key="2">
    <source>
        <dbReference type="ARBA" id="ARBA00006634"/>
    </source>
</evidence>
<accession>A0AAD1TBT4</accession>
<protein>
    <submittedName>
        <fullName evidence="5">Uncharacterized protein</fullName>
    </submittedName>
</protein>
<keyword evidence="6" id="KW-1185">Reference proteome</keyword>
<evidence type="ECO:0000313" key="5">
    <source>
        <dbReference type="EMBL" id="CAH2319752.1"/>
    </source>
</evidence>
<evidence type="ECO:0000313" key="6">
    <source>
        <dbReference type="Proteomes" id="UP001295444"/>
    </source>
</evidence>
<feature type="compositionally biased region" description="Polar residues" evidence="4">
    <location>
        <begin position="119"/>
        <end position="133"/>
    </location>
</feature>
<organism evidence="5 6">
    <name type="scientific">Pelobates cultripes</name>
    <name type="common">Western spadefoot toad</name>
    <dbReference type="NCBI Taxonomy" id="61616"/>
    <lineage>
        <taxon>Eukaryota</taxon>
        <taxon>Metazoa</taxon>
        <taxon>Chordata</taxon>
        <taxon>Craniata</taxon>
        <taxon>Vertebrata</taxon>
        <taxon>Euteleostomi</taxon>
        <taxon>Amphibia</taxon>
        <taxon>Batrachia</taxon>
        <taxon>Anura</taxon>
        <taxon>Pelobatoidea</taxon>
        <taxon>Pelobatidae</taxon>
        <taxon>Pelobates</taxon>
    </lineage>
</organism>
<comment type="similarity">
    <text evidence="2">Belongs to the UPF0688 family.</text>
</comment>
<name>A0AAD1TBT4_PELCU</name>
<keyword evidence="3" id="KW-0539">Nucleus</keyword>
<sequence>MSNRKSTDGVRCSARQKNRSLSRAPTSSDHEAETCKRTRTTNMAPSPKGTEKRTSKKQKCDHKKMKYNTHGQICESGSQIFAKSNSPSCCDNMGSERAVNQPKSRGRKCPKTKVRATERSFSNSLDSSNQGVTNVTGDGSVFSDITQSEVTRRKRNISVDSNPFIDEDSNQPMPLTRFFENADLMQVHFIKFIQNMIILVLWLAA</sequence>
<gene>
    <name evidence="5" type="ORF">PECUL_23A060110</name>
</gene>
<evidence type="ECO:0000256" key="4">
    <source>
        <dbReference type="SAM" id="MobiDB-lite"/>
    </source>
</evidence>
<dbReference type="EMBL" id="OW240921">
    <property type="protein sequence ID" value="CAH2319752.1"/>
    <property type="molecule type" value="Genomic_DNA"/>
</dbReference>
<dbReference type="Pfam" id="PF15772">
    <property type="entry name" value="UPF0688"/>
    <property type="match status" value="1"/>
</dbReference>
<comment type="subcellular location">
    <subcellularLocation>
        <location evidence="1">Nucleus</location>
    </subcellularLocation>
</comment>
<dbReference type="Proteomes" id="UP001295444">
    <property type="component" value="Chromosome 10"/>
</dbReference>
<proteinExistence type="inferred from homology"/>
<dbReference type="AlphaFoldDB" id="A0AAD1TBT4"/>
<evidence type="ECO:0000256" key="1">
    <source>
        <dbReference type="ARBA" id="ARBA00004123"/>
    </source>
</evidence>
<feature type="region of interest" description="Disordered" evidence="4">
    <location>
        <begin position="1"/>
        <end position="61"/>
    </location>
</feature>
<evidence type="ECO:0000256" key="3">
    <source>
        <dbReference type="ARBA" id="ARBA00023242"/>
    </source>
</evidence>
<dbReference type="InterPro" id="IPR031530">
    <property type="entry name" value="UPF0688"/>
</dbReference>
<feature type="compositionally biased region" description="Basic residues" evidence="4">
    <location>
        <begin position="104"/>
        <end position="114"/>
    </location>
</feature>
<reference evidence="5" key="1">
    <citation type="submission" date="2022-03" db="EMBL/GenBank/DDBJ databases">
        <authorList>
            <person name="Alioto T."/>
            <person name="Alioto T."/>
            <person name="Gomez Garrido J."/>
        </authorList>
    </citation>
    <scope>NUCLEOTIDE SEQUENCE</scope>
</reference>
<dbReference type="GO" id="GO:0005634">
    <property type="term" value="C:nucleus"/>
    <property type="evidence" value="ECO:0007669"/>
    <property type="project" value="UniProtKB-SubCell"/>
</dbReference>
<feature type="region of interest" description="Disordered" evidence="4">
    <location>
        <begin position="95"/>
        <end position="133"/>
    </location>
</feature>